<dbReference type="InterPro" id="IPR036915">
    <property type="entry name" value="Cyclin-like_sf"/>
</dbReference>
<evidence type="ECO:0008006" key="9">
    <source>
        <dbReference type="Google" id="ProtNLM"/>
    </source>
</evidence>
<evidence type="ECO:0000256" key="4">
    <source>
        <dbReference type="SAM" id="MobiDB-lite"/>
    </source>
</evidence>
<dbReference type="InterPro" id="IPR004367">
    <property type="entry name" value="Cyclin_C-dom"/>
</dbReference>
<dbReference type="Proteomes" id="UP001188597">
    <property type="component" value="Unassembled WGS sequence"/>
</dbReference>
<feature type="domain" description="Cyclin N-terminal" evidence="5">
    <location>
        <begin position="66"/>
        <end position="132"/>
    </location>
</feature>
<evidence type="ECO:0000256" key="3">
    <source>
        <dbReference type="ARBA" id="ARBA00023306"/>
    </source>
</evidence>
<keyword evidence="8" id="KW-1185">Reference proteome</keyword>
<comment type="caution">
    <text evidence="7">The sequence shown here is derived from an EMBL/GenBank/DDBJ whole genome shotgun (WGS) entry which is preliminary data.</text>
</comment>
<dbReference type="EMBL" id="JAVXUP010003173">
    <property type="protein sequence ID" value="KAK2999784.1"/>
    <property type="molecule type" value="Genomic_DNA"/>
</dbReference>
<reference evidence="7" key="1">
    <citation type="submission" date="2022-12" db="EMBL/GenBank/DDBJ databases">
        <title>Draft genome assemblies for two species of Escallonia (Escalloniales).</title>
        <authorList>
            <person name="Chanderbali A."/>
            <person name="Dervinis C."/>
            <person name="Anghel I."/>
            <person name="Soltis D."/>
            <person name="Soltis P."/>
            <person name="Zapata F."/>
        </authorList>
    </citation>
    <scope>NUCLEOTIDE SEQUENCE</scope>
    <source>
        <strain evidence="7">UCBG64.0493</strain>
        <tissue evidence="7">Leaf</tissue>
    </source>
</reference>
<evidence type="ECO:0000256" key="2">
    <source>
        <dbReference type="ARBA" id="ARBA00023127"/>
    </source>
</evidence>
<sequence>MADHISGCAATNLLLCTETHSNLLCLDDDLDDQTHQAVNLNLHSSNGRSEPLVDFIPCQSEEGLCLMLEREKELMPKDDYLSRLRSGDLDLSVRREALDWIWKAHAHYSFGALSACLSINFVDRFLSVYELPVGDPKFVFEGIDFLEFKPSEIAAAVAISVSGELQAMDIDTAVSCFIHVGKERVVKCHELVQNLALGSRPTNVAGSSVPPPVPQSPVGVLDAACFSYKSDERTVGSCPNSSHSSPDSKRRKLDRPPQGDSKS</sequence>
<dbReference type="Pfam" id="PF02984">
    <property type="entry name" value="Cyclin_C"/>
    <property type="match status" value="1"/>
</dbReference>
<dbReference type="Gene3D" id="1.10.472.10">
    <property type="entry name" value="Cyclin-like"/>
    <property type="match status" value="2"/>
</dbReference>
<dbReference type="InterPro" id="IPR006671">
    <property type="entry name" value="Cyclin_N"/>
</dbReference>
<feature type="region of interest" description="Disordered" evidence="4">
    <location>
        <begin position="232"/>
        <end position="263"/>
    </location>
</feature>
<keyword evidence="3" id="KW-0131">Cell cycle</keyword>
<dbReference type="AlphaFoldDB" id="A0AA88V2E2"/>
<dbReference type="GO" id="GO:0051301">
    <property type="term" value="P:cell division"/>
    <property type="evidence" value="ECO:0007669"/>
    <property type="project" value="UniProtKB-KW"/>
</dbReference>
<dbReference type="PROSITE" id="PS00292">
    <property type="entry name" value="CYCLINS"/>
    <property type="match status" value="1"/>
</dbReference>
<proteinExistence type="predicted"/>
<feature type="compositionally biased region" description="Basic and acidic residues" evidence="4">
    <location>
        <begin position="254"/>
        <end position="263"/>
    </location>
</feature>
<dbReference type="Pfam" id="PF00134">
    <property type="entry name" value="Cyclin_N"/>
    <property type="match status" value="1"/>
</dbReference>
<dbReference type="CDD" id="cd20544">
    <property type="entry name" value="CYCLIN_AtCycD-like_rpt2"/>
    <property type="match status" value="1"/>
</dbReference>
<accession>A0AA88V2E2</accession>
<feature type="domain" description="Cyclin C-terminal" evidence="6">
    <location>
        <begin position="143"/>
        <end position="199"/>
    </location>
</feature>
<protein>
    <recommendedName>
        <fullName evidence="9">Cyclin N-terminal domain-containing protein</fullName>
    </recommendedName>
</protein>
<evidence type="ECO:0000259" key="5">
    <source>
        <dbReference type="Pfam" id="PF00134"/>
    </source>
</evidence>
<evidence type="ECO:0000259" key="6">
    <source>
        <dbReference type="Pfam" id="PF02984"/>
    </source>
</evidence>
<dbReference type="SUPFAM" id="SSF47954">
    <property type="entry name" value="Cyclin-like"/>
    <property type="match status" value="1"/>
</dbReference>
<organism evidence="7 8">
    <name type="scientific">Escallonia herrerae</name>
    <dbReference type="NCBI Taxonomy" id="1293975"/>
    <lineage>
        <taxon>Eukaryota</taxon>
        <taxon>Viridiplantae</taxon>
        <taxon>Streptophyta</taxon>
        <taxon>Embryophyta</taxon>
        <taxon>Tracheophyta</taxon>
        <taxon>Spermatophyta</taxon>
        <taxon>Magnoliopsida</taxon>
        <taxon>eudicotyledons</taxon>
        <taxon>Gunneridae</taxon>
        <taxon>Pentapetalae</taxon>
        <taxon>asterids</taxon>
        <taxon>campanulids</taxon>
        <taxon>Escalloniales</taxon>
        <taxon>Escalloniaceae</taxon>
        <taxon>Escallonia</taxon>
    </lineage>
</organism>
<keyword evidence="1" id="KW-0132">Cell division</keyword>
<evidence type="ECO:0000313" key="8">
    <source>
        <dbReference type="Proteomes" id="UP001188597"/>
    </source>
</evidence>
<evidence type="ECO:0000313" key="7">
    <source>
        <dbReference type="EMBL" id="KAK2999784.1"/>
    </source>
</evidence>
<keyword evidence="2" id="KW-0195">Cyclin</keyword>
<dbReference type="InterPro" id="IPR048258">
    <property type="entry name" value="Cyclins_cyclin-box"/>
</dbReference>
<evidence type="ECO:0000256" key="1">
    <source>
        <dbReference type="ARBA" id="ARBA00022618"/>
    </source>
</evidence>
<gene>
    <name evidence="7" type="ORF">RJ639_024458</name>
</gene>
<name>A0AA88V2E2_9ASTE</name>